<protein>
    <submittedName>
        <fullName evidence="1">Uncharacterized protein</fullName>
    </submittedName>
</protein>
<name>A0AAN9EG38_CROPI</name>
<evidence type="ECO:0000313" key="1">
    <source>
        <dbReference type="EMBL" id="KAK7256671.1"/>
    </source>
</evidence>
<proteinExistence type="predicted"/>
<comment type="caution">
    <text evidence="1">The sequence shown here is derived from an EMBL/GenBank/DDBJ whole genome shotgun (WGS) entry which is preliminary data.</text>
</comment>
<accession>A0AAN9EG38</accession>
<dbReference type="AlphaFoldDB" id="A0AAN9EG38"/>
<organism evidence="1 2">
    <name type="scientific">Crotalaria pallida</name>
    <name type="common">Smooth rattlebox</name>
    <name type="synonym">Crotalaria striata</name>
    <dbReference type="NCBI Taxonomy" id="3830"/>
    <lineage>
        <taxon>Eukaryota</taxon>
        <taxon>Viridiplantae</taxon>
        <taxon>Streptophyta</taxon>
        <taxon>Embryophyta</taxon>
        <taxon>Tracheophyta</taxon>
        <taxon>Spermatophyta</taxon>
        <taxon>Magnoliopsida</taxon>
        <taxon>eudicotyledons</taxon>
        <taxon>Gunneridae</taxon>
        <taxon>Pentapetalae</taxon>
        <taxon>rosids</taxon>
        <taxon>fabids</taxon>
        <taxon>Fabales</taxon>
        <taxon>Fabaceae</taxon>
        <taxon>Papilionoideae</taxon>
        <taxon>50 kb inversion clade</taxon>
        <taxon>genistoids sensu lato</taxon>
        <taxon>core genistoids</taxon>
        <taxon>Crotalarieae</taxon>
        <taxon>Crotalaria</taxon>
    </lineage>
</organism>
<evidence type="ECO:0000313" key="2">
    <source>
        <dbReference type="Proteomes" id="UP001372338"/>
    </source>
</evidence>
<keyword evidence="2" id="KW-1185">Reference proteome</keyword>
<gene>
    <name evidence="1" type="ORF">RIF29_30126</name>
</gene>
<reference evidence="1 2" key="1">
    <citation type="submission" date="2024-01" db="EMBL/GenBank/DDBJ databases">
        <title>The genomes of 5 underutilized Papilionoideae crops provide insights into root nodulation and disease resistanc.</title>
        <authorList>
            <person name="Yuan L."/>
        </authorList>
    </citation>
    <scope>NUCLEOTIDE SEQUENCE [LARGE SCALE GENOMIC DNA]</scope>
    <source>
        <strain evidence="1">ZHUSHIDOU_FW_LH</strain>
        <tissue evidence="1">Leaf</tissue>
    </source>
</reference>
<sequence>MLMKWKPKCHTVVIAPEKKNTNLKVSPSRKQVESVDSWGLAAAVSRWFSAGAAVVRCMVAMKKVRWAGAVLWVLRCAVDGAEKREEEMRMQGEEEEPPTVSFLYRRLRERVEERGAEEERG</sequence>
<dbReference type="EMBL" id="JAYWIO010000006">
    <property type="protein sequence ID" value="KAK7256671.1"/>
    <property type="molecule type" value="Genomic_DNA"/>
</dbReference>
<dbReference type="Proteomes" id="UP001372338">
    <property type="component" value="Unassembled WGS sequence"/>
</dbReference>